<dbReference type="InterPro" id="IPR046541">
    <property type="entry name" value="DUF6606"/>
</dbReference>
<comment type="catalytic activity">
    <reaction evidence="1">
        <text>Thiol-dependent hydrolysis of ester, thioester, amide, peptide and isopeptide bonds formed by the C-terminal Gly of ubiquitin (a 76-residue protein attached to proteins as an intracellular targeting signal).</text>
        <dbReference type="EC" id="3.4.19.12"/>
    </reaction>
</comment>
<dbReference type="EC" id="3.4.19.12" evidence="2"/>
<evidence type="ECO:0000313" key="11">
    <source>
        <dbReference type="EMBL" id="KAF2871478.1"/>
    </source>
</evidence>
<proteinExistence type="predicted"/>
<keyword evidence="5" id="KW-0378">Hydrolase</keyword>
<dbReference type="GO" id="GO:0004843">
    <property type="term" value="F:cysteine-type deubiquitinase activity"/>
    <property type="evidence" value="ECO:0007669"/>
    <property type="project" value="UniProtKB-EC"/>
</dbReference>
<protein>
    <recommendedName>
        <fullName evidence="2">ubiquitinyl hydrolase 1</fullName>
        <ecNumber evidence="2">3.4.19.12</ecNumber>
    </recommendedName>
</protein>
<feature type="domain" description="DUF3638" evidence="8">
    <location>
        <begin position="1963"/>
        <end position="2185"/>
    </location>
</feature>
<dbReference type="InterPro" id="IPR051346">
    <property type="entry name" value="OTU_Deubiquitinase"/>
</dbReference>
<evidence type="ECO:0000259" key="10">
    <source>
        <dbReference type="Pfam" id="PF20255"/>
    </source>
</evidence>
<gene>
    <name evidence="11" type="ORF">BDV95DRAFT_493867</name>
</gene>
<evidence type="ECO:0000256" key="7">
    <source>
        <dbReference type="SAM" id="MobiDB-lite"/>
    </source>
</evidence>
<dbReference type="PANTHER" id="PTHR13367:SF32">
    <property type="entry name" value="DUF6606 DOMAIN-CONTAINING PROTEIN"/>
    <property type="match status" value="1"/>
</dbReference>
<dbReference type="InterPro" id="IPR022105">
    <property type="entry name" value="DUF3645"/>
</dbReference>
<feature type="compositionally biased region" description="Acidic residues" evidence="7">
    <location>
        <begin position="3128"/>
        <end position="3138"/>
    </location>
</feature>
<dbReference type="Proteomes" id="UP000481861">
    <property type="component" value="Unassembled WGS sequence"/>
</dbReference>
<evidence type="ECO:0000256" key="2">
    <source>
        <dbReference type="ARBA" id="ARBA00012759"/>
    </source>
</evidence>
<evidence type="ECO:0000256" key="1">
    <source>
        <dbReference type="ARBA" id="ARBA00000707"/>
    </source>
</evidence>
<evidence type="ECO:0000256" key="5">
    <source>
        <dbReference type="ARBA" id="ARBA00022801"/>
    </source>
</evidence>
<evidence type="ECO:0000313" key="12">
    <source>
        <dbReference type="Proteomes" id="UP000481861"/>
    </source>
</evidence>
<dbReference type="Pfam" id="PF12340">
    <property type="entry name" value="DUF3638"/>
    <property type="match status" value="1"/>
</dbReference>
<accession>A0A7C8M7Y4</accession>
<evidence type="ECO:0000256" key="6">
    <source>
        <dbReference type="ARBA" id="ARBA00022807"/>
    </source>
</evidence>
<reference evidence="11 12" key="1">
    <citation type="submission" date="2020-01" db="EMBL/GenBank/DDBJ databases">
        <authorList>
            <consortium name="DOE Joint Genome Institute"/>
            <person name="Haridas S."/>
            <person name="Albert R."/>
            <person name="Binder M."/>
            <person name="Bloem J."/>
            <person name="Labutti K."/>
            <person name="Salamov A."/>
            <person name="Andreopoulos B."/>
            <person name="Baker S.E."/>
            <person name="Barry K."/>
            <person name="Bills G."/>
            <person name="Bluhm B.H."/>
            <person name="Cannon C."/>
            <person name="Castanera R."/>
            <person name="Culley D.E."/>
            <person name="Daum C."/>
            <person name="Ezra D."/>
            <person name="Gonzalez J.B."/>
            <person name="Henrissat B."/>
            <person name="Kuo A."/>
            <person name="Liang C."/>
            <person name="Lipzen A."/>
            <person name="Lutzoni F."/>
            <person name="Magnuson J."/>
            <person name="Mondo S."/>
            <person name="Nolan M."/>
            <person name="Ohm R."/>
            <person name="Pangilinan J."/>
            <person name="Park H.-J.H."/>
            <person name="Ramirez L."/>
            <person name="Alfaro M."/>
            <person name="Sun H."/>
            <person name="Tritt A."/>
            <person name="Yoshinaga Y."/>
            <person name="Zwiers L.-H.L."/>
            <person name="Turgeon B.G."/>
            <person name="Goodwin S.B."/>
            <person name="Spatafora J.W."/>
            <person name="Crous P.W."/>
            <person name="Grigoriev I.V."/>
        </authorList>
    </citation>
    <scope>NUCLEOTIDE SEQUENCE [LARGE SCALE GENOMIC DNA]</scope>
    <source>
        <strain evidence="11 12">CBS 611.86</strain>
    </source>
</reference>
<name>A0A7C8M7Y4_9PLEO</name>
<feature type="domain" description="DUF6606" evidence="10">
    <location>
        <begin position="15"/>
        <end position="286"/>
    </location>
</feature>
<dbReference type="OrthoDB" id="3182339at2759"/>
<keyword evidence="4" id="KW-0833">Ubl conjugation pathway</keyword>
<keyword evidence="12" id="KW-1185">Reference proteome</keyword>
<dbReference type="Pfam" id="PF12359">
    <property type="entry name" value="DUF3645"/>
    <property type="match status" value="1"/>
</dbReference>
<organism evidence="11 12">
    <name type="scientific">Massariosphaeria phaeospora</name>
    <dbReference type="NCBI Taxonomy" id="100035"/>
    <lineage>
        <taxon>Eukaryota</taxon>
        <taxon>Fungi</taxon>
        <taxon>Dikarya</taxon>
        <taxon>Ascomycota</taxon>
        <taxon>Pezizomycotina</taxon>
        <taxon>Dothideomycetes</taxon>
        <taxon>Pleosporomycetidae</taxon>
        <taxon>Pleosporales</taxon>
        <taxon>Pleosporales incertae sedis</taxon>
        <taxon>Massariosphaeria</taxon>
    </lineage>
</organism>
<dbReference type="EMBL" id="JAADJZ010000011">
    <property type="protein sequence ID" value="KAF2871478.1"/>
    <property type="molecule type" value="Genomic_DNA"/>
</dbReference>
<dbReference type="InterPro" id="IPR022099">
    <property type="entry name" value="DUF3638"/>
</dbReference>
<evidence type="ECO:0000259" key="8">
    <source>
        <dbReference type="Pfam" id="PF12340"/>
    </source>
</evidence>
<keyword evidence="6" id="KW-0788">Thiol protease</keyword>
<dbReference type="PANTHER" id="PTHR13367">
    <property type="entry name" value="UBIQUITIN THIOESTERASE"/>
    <property type="match status" value="1"/>
</dbReference>
<evidence type="ECO:0000259" key="9">
    <source>
        <dbReference type="Pfam" id="PF12359"/>
    </source>
</evidence>
<feature type="region of interest" description="Disordered" evidence="7">
    <location>
        <begin position="3076"/>
        <end position="3138"/>
    </location>
</feature>
<feature type="domain" description="DUF3645" evidence="9">
    <location>
        <begin position="2305"/>
        <end position="2337"/>
    </location>
</feature>
<feature type="compositionally biased region" description="Acidic residues" evidence="7">
    <location>
        <begin position="3076"/>
        <end position="3086"/>
    </location>
</feature>
<comment type="caution">
    <text evidence="11">The sequence shown here is derived from an EMBL/GenBank/DDBJ whole genome shotgun (WGS) entry which is preliminary data.</text>
</comment>
<sequence length="3138" mass="356157">MAASSRGTFLLHQYYHAVLPRDVPGQEDKHLYLIDVALLDRLVGAVKAITPLVPLVYQPQVNAIRLTLTSTKSLNVEGKIDKNLLIKELRELEGGQALILHVTEQNAALLLYRHTSSSGDLSVVFEAFETSPVCEKVLASEGALQWEFPGQAVLVPYNVFSDEQFQDGMTTFLEQASIESVKQFAAITQKAAAPLPEIRDTADPTLVTGLFMTILEANGQVLIPTSLRKRVRDTVSFKEAHKPWRRSPFYLTLRVALQRRLYALLGPDAGRVYYKILMCMFLVILLDESRLLVPHEAVHYLRQKLGRRLAKLEMDRGRATKAAREAHDHLFGSLRLLNSSPALDRAFYKPLIATGTQSRSAAELLGRYESTGETKSFYTIVKRYLEIREFEEEVVEPNITDNDLIRESDHHCIGLARSIRSYVKEVQDVYDDYPILKTIASHALLGEYHPGFEATMLDVLQLSSLHEMERLQNVQMYISQRCRGWRGTGTKTIFGTPHHDSFAVRWFDASPVSKQLLQRINEEAANALAAKEKEWTKRSSDHEQLIRQVAELSCVYVTEIDEFGHTTRTHKKGCQKHRLKWQAKQINIRIHEHPLPTSEPAAKAAVFELICPETFAAYRDATWLILSSFAYPKSDPLERVPLVRAYPGLRKHAVGKGFHVTLGSTTKSHLDSHYATSDFPVTFPQICLPFGLKLDYYDSFGNTWTLRKEALSFARHFPLKLPLSSPYSNFQRSYDDWPSSNKIISSQTKCPSDLNVHEFMAWQGLLAGTYCRWLCLMRELASTSLNFSTESTWAIVLQLILEAGPASSEDRLRDVHSVFSDHAFCKKILEQVSHRFIAIRRNWREAVQMDMLISILLKVISFASAAEVRDEAAELLGTARTITWGWYSALQSLNEGQAATHSVFAIWAAALCKRTFYSTLESMHNIDRATLQSYISASIALQNHLVGQFEALPYNLRNAVLQDLISTHGIRYRLQDALMRDSHALLAALNEIWPVPQEFMDGPGMLQVDGESWWAFTTLSSTRLGITRYIHYNLVYGTLLIDGQQLGMLPAEYRHWPIIQELFGLQHLQVYPSTLRGMSLIVTQPAYGHYVHLGFRDGALVIRTTLQDTTLELIPRGEFKKYDQFDLPASLLAGCFHWLDLKTGILEIRRDNPWKQKNSNWRLDIRTRRAVRNNGSMLVDPHSDLAQKVAYNFKYFEYPQHITVYQPPKENMRVELKRLELDFKVNRDHLLQCPQLGAEIVETKSQDPGTWYGLHSKIVLRSIKNKSQRSILVPIGNSVQSREGQHVSIRVQNQGQYLKFAINDVLGRIECPAEPRLLYTKALWHASTSHFLPDSLTGRTGVEEALSYLQTGAYWPWTTLQPEVADLLLAMANLSPRRVYYPTSLRSMETVSWNPNLTTTIQDDRFRNLVEKICKRNADLTLFSGEPELESPSCALGDIHLESRAMCRAYAHRPRNDEIYLARDSRMSTTGRANVTEVSQLLSDWPSKLANTAELASILAEIPIIGGYAREFDKIQLTDLLNVELGMEWGALAYTAKNASKADKFQLMFLFSTMTYLPNARIDLIRVLVSYAVLDDLKSLLPPATPSFARFQLNEVPNAGLLAELMKKAEKPFVASKQVKSNDRGQLALGRVRHGQEATDCREEFAESLWAQWPRILPDLDILAETSEAVLDRDEALACVLPEWTRLAENFEFYQYIQEVQLVLNRHGISSLYTRGGGGELRPKHPPIYPLGLRGDEAPSLSQLLQKDLKNYVRSNSLSMYSTENIHKADPSALLTLPNGPRNSSYGLKGQPPHPTGKDGLSYRSQSHINELDDIVATFQLSSSSIRKRYGVEMQQSIEALREHIAKPRPLMEALNPTQVEHQILAARAAFHDTLNRVTDTLRKKDKRAQWLQHAGIWPRMTPVTLLTELRSTSGVNFGDGTKQALVDLGLAITNYQRLLRIKDAANSGKRQQLFDERENPGHQNWSPYDQVDWLLLEVEGDIMLRAEQVDVAYATISPASGQNSVLQLLMGKGKTSCILPMVALVLADKRHLFRIVVPRPLLLQSAQVLQTKLGGLLNREVMHIPFSRKTRGTQELMQTYCKLHSHIEQRNGVILALPEHLLSFRLSGLQRLCDGRNEEATIMIRAQEWLDRHARDVLDECDVSLAIRTQLIYPSGSQTTVDGHPLRWQTIQAVLRLIQHVLPGIHAIFPQSLEIVHRPLGDYPLIYFLRRDVEEHLVAQIIQLICKGQTTILPSSEICAASRKDVEDYISCTMLEPEVVDRVKEAFRGKAHVLNVLRHLRGLFVHRILVSTLKKRWNVQYGLHPARDPMAVPYQAKGVPSPFSEWGHPDVAIILTCLSFYYQGLNIAQFKQAFEQLLKSDEPSIGYETWASKELPEGLRDHNAINVEDSSQLHELHRYVRHNVYLLDFYLNTFVFPRHAKQFHTKLQASGWDLVLHDPSRQSNSQTTGFSGTNDSRHQLPMMIEQKDLRNLAHTNAEVLSYLLVERNRRYVQMVDKSGKRLSEEGLLKKLLNPLGVEWPKRPDPKERIRILIDAGAQILEHDNRSLARAWLKIDHQAAAAVYFDSDHRARVVYGKGTDLPLVASSFAENLEECLVYLDESHCRGTDLKLPPNARAALTLGPHLSKDALAQAAMRLRLLGQSQSVTFFSPPEVHQGILDLRKAGSRHKLDSYDVIRWLLEQTCNGIEQLEPLYFNQGNSYLQRAQTKLDNPDYVSSEADRRKYVSVMQTKELQTLKQLYEPKGSRRIPPPKLSSFAPSLRGYVQDLHQRKRGFEDRGIAVQSSALEEVEQEREMEFEVESVREVQPPVHATALKTCKLHKDIECFATTGQLPAGSDAYLPMFCALQNTALGCRHGGITAATQASSFFVSTQFTRTAQAIGPNDNFLRPCQWVVWSRGTEIGLVVSPEEANFLIPILRKTRFTETRKHGTHLIVYAAPVTRRMLHFNDLDFHATPSLPPNFRIPTWFKVELGIFAGRLYFNWDEYSVMLQYLGVENSREETAIGRREAFAEKPLSFLHDWLAVRRKGQDFEHTPMGFVTTGKPLSSEHPFFLTADGVEEVDKNSQNGPVAFASNLAEEEESDDEDDHKDQLFRAENGKEDGDRAPILDEDDDHSHDSGEGDNYFDAGEYVEEEPDKED</sequence>
<evidence type="ECO:0000256" key="3">
    <source>
        <dbReference type="ARBA" id="ARBA00022670"/>
    </source>
</evidence>
<dbReference type="Pfam" id="PF20255">
    <property type="entry name" value="DUF6606"/>
    <property type="match status" value="1"/>
</dbReference>
<feature type="compositionally biased region" description="Basic and acidic residues" evidence="7">
    <location>
        <begin position="3087"/>
        <end position="3118"/>
    </location>
</feature>
<dbReference type="GO" id="GO:0006508">
    <property type="term" value="P:proteolysis"/>
    <property type="evidence" value="ECO:0007669"/>
    <property type="project" value="UniProtKB-KW"/>
</dbReference>
<keyword evidence="3" id="KW-0645">Protease</keyword>
<feature type="region of interest" description="Disordered" evidence="7">
    <location>
        <begin position="1780"/>
        <end position="1800"/>
    </location>
</feature>
<evidence type="ECO:0000256" key="4">
    <source>
        <dbReference type="ARBA" id="ARBA00022786"/>
    </source>
</evidence>